<dbReference type="SUPFAM" id="SSF56219">
    <property type="entry name" value="DNase I-like"/>
    <property type="match status" value="1"/>
</dbReference>
<gene>
    <name evidence="3" type="ORF">PV328_012052</name>
</gene>
<dbReference type="AlphaFoldDB" id="A0AA39KPU3"/>
<evidence type="ECO:0000259" key="2">
    <source>
        <dbReference type="Pfam" id="PF14529"/>
    </source>
</evidence>
<evidence type="ECO:0000313" key="4">
    <source>
        <dbReference type="Proteomes" id="UP001168990"/>
    </source>
</evidence>
<accession>A0AA39KPU3</accession>
<feature type="domain" description="Endonuclease/exonuclease/phosphatase" evidence="2">
    <location>
        <begin position="26"/>
        <end position="145"/>
    </location>
</feature>
<feature type="compositionally biased region" description="Basic residues" evidence="1">
    <location>
        <begin position="423"/>
        <end position="435"/>
    </location>
</feature>
<keyword evidence="4" id="KW-1185">Reference proteome</keyword>
<organism evidence="3 4">
    <name type="scientific">Microctonus aethiopoides</name>
    <dbReference type="NCBI Taxonomy" id="144406"/>
    <lineage>
        <taxon>Eukaryota</taxon>
        <taxon>Metazoa</taxon>
        <taxon>Ecdysozoa</taxon>
        <taxon>Arthropoda</taxon>
        <taxon>Hexapoda</taxon>
        <taxon>Insecta</taxon>
        <taxon>Pterygota</taxon>
        <taxon>Neoptera</taxon>
        <taxon>Endopterygota</taxon>
        <taxon>Hymenoptera</taxon>
        <taxon>Apocrita</taxon>
        <taxon>Ichneumonoidea</taxon>
        <taxon>Braconidae</taxon>
        <taxon>Euphorinae</taxon>
        <taxon>Microctonus</taxon>
    </lineage>
</organism>
<dbReference type="Pfam" id="PF14529">
    <property type="entry name" value="Exo_endo_phos_2"/>
    <property type="match status" value="1"/>
</dbReference>
<dbReference type="EMBL" id="JAQQBS010000383">
    <property type="protein sequence ID" value="KAK0169435.1"/>
    <property type="molecule type" value="Genomic_DNA"/>
</dbReference>
<dbReference type="Proteomes" id="UP001168990">
    <property type="component" value="Unassembled WGS sequence"/>
</dbReference>
<dbReference type="InterPro" id="IPR005135">
    <property type="entry name" value="Endo/exonuclease/phosphatase"/>
</dbReference>
<reference evidence="3" key="2">
    <citation type="submission" date="2023-03" db="EMBL/GenBank/DDBJ databases">
        <authorList>
            <person name="Inwood S.N."/>
            <person name="Skelly J.G."/>
            <person name="Guhlin J."/>
            <person name="Harrop T.W.R."/>
            <person name="Goldson S.G."/>
            <person name="Dearden P.K."/>
        </authorList>
    </citation>
    <scope>NUCLEOTIDE SEQUENCE</scope>
    <source>
        <strain evidence="3">Irish</strain>
        <tissue evidence="3">Whole body</tissue>
    </source>
</reference>
<evidence type="ECO:0000256" key="1">
    <source>
        <dbReference type="SAM" id="MobiDB-lite"/>
    </source>
</evidence>
<feature type="region of interest" description="Disordered" evidence="1">
    <location>
        <begin position="403"/>
        <end position="461"/>
    </location>
</feature>
<dbReference type="PANTHER" id="PTHR33273:SF4">
    <property type="entry name" value="ENDONUCLEASE_EXONUCLEASE_PHOSPHATASE DOMAIN-CONTAINING PROTEIN"/>
    <property type="match status" value="1"/>
</dbReference>
<evidence type="ECO:0000313" key="3">
    <source>
        <dbReference type="EMBL" id="KAK0169435.1"/>
    </source>
</evidence>
<sequence>MHDIGPKIIENLSIKIKINRNNNLILTTVYAPPSNREKFEKEFDELFQKLELSNTKNYYIIAGDLNAKHKRWKNNSYNTRGNQIDKWLEKNDLKYRIQLYNTDIPTYPRGESYLDICIADQRLHFQTINNNELRAIPYDSDHNAVLMDIKNTLDSDWTLETNTETHKKNFNKTNWEKFKKTLIQQHKKKIPDNINLSRNEIDSYIEQLEKEINDTIEKVVPIIKKNKCQTDCYKNKKIKNLEKYKSSIITNINKIYRAMNNKNNHYILRMKIILKEVRKELKQEYKNSINKYWREKIKSITSNNSKKMFPIINQIFRPKGKIEIADLQIEQNKIKLMTESNINVNECQKNENGDYFITETKQKLAILGKHFEAIYEQNSQMGKPGLKAIVNETTNKIEKEMKEEELKNSTITTNRPNTEHSSKKPTKKNNKRILHHLQQLAKSYLFPKQMEKSKSNSLEEA</sequence>
<reference evidence="3" key="1">
    <citation type="journal article" date="2023" name="bioRxiv">
        <title>Scaffold-level genome assemblies of two parasitoid biocontrol wasps reveal the parthenogenesis mechanism and an associated novel virus.</title>
        <authorList>
            <person name="Inwood S."/>
            <person name="Skelly J."/>
            <person name="Guhlin J."/>
            <person name="Harrop T."/>
            <person name="Goldson S."/>
            <person name="Dearden P."/>
        </authorList>
    </citation>
    <scope>NUCLEOTIDE SEQUENCE</scope>
    <source>
        <strain evidence="3">Irish</strain>
        <tissue evidence="3">Whole body</tissue>
    </source>
</reference>
<dbReference type="GO" id="GO:0003824">
    <property type="term" value="F:catalytic activity"/>
    <property type="evidence" value="ECO:0007669"/>
    <property type="project" value="InterPro"/>
</dbReference>
<comment type="caution">
    <text evidence="3">The sequence shown here is derived from an EMBL/GenBank/DDBJ whole genome shotgun (WGS) entry which is preliminary data.</text>
</comment>
<name>A0AA39KPU3_9HYME</name>
<dbReference type="InterPro" id="IPR036691">
    <property type="entry name" value="Endo/exonu/phosph_ase_sf"/>
</dbReference>
<proteinExistence type="predicted"/>
<dbReference type="PANTHER" id="PTHR33273">
    <property type="entry name" value="DOMAIN-CONTAINING PROTEIN, PUTATIVE-RELATED"/>
    <property type="match status" value="1"/>
</dbReference>
<dbReference type="Gene3D" id="3.60.10.10">
    <property type="entry name" value="Endonuclease/exonuclease/phosphatase"/>
    <property type="match status" value="1"/>
</dbReference>
<protein>
    <recommendedName>
        <fullName evidence="2">Endonuclease/exonuclease/phosphatase domain-containing protein</fullName>
    </recommendedName>
</protein>